<proteinExistence type="predicted"/>
<dbReference type="CDD" id="cd00161">
    <property type="entry name" value="beta-trefoil_Ricin-like"/>
    <property type="match status" value="1"/>
</dbReference>
<dbReference type="Gene3D" id="2.80.10.50">
    <property type="match status" value="1"/>
</dbReference>
<dbReference type="OrthoDB" id="9894570at2759"/>
<keyword evidence="3" id="KW-1185">Reference proteome</keyword>
<evidence type="ECO:0000313" key="3">
    <source>
        <dbReference type="Proteomes" id="UP000594262"/>
    </source>
</evidence>
<reference evidence="2" key="1">
    <citation type="submission" date="2021-01" db="UniProtKB">
        <authorList>
            <consortium name="EnsemblMetazoa"/>
        </authorList>
    </citation>
    <scope>IDENTIFICATION</scope>
</reference>
<sequence length="327" mass="38569">MSQIFSQDPVWSQTTKSGFRQQVFVMYHSTKPHLVREILNEGFKISQRFNLMLDDGLYVSRDIGKTFTYGPVCFKLLVYPGKSIMITEYDDPMRREWHRNFSSAWIPQNSFDYFHHNNYEETCVKSSTQVRILGIAYGHELLSYDLRQQLPNLYGTGDSLNRTENKILDSMLEQLGIIYSSFVHDESSLFLECSRSTDCVRVNDWTGRDNQLWTRTWDNCLENKGNGLVLVPGDDYSLDSPLMVEPVDAAGEKNQKWRLDNRGRFLHKDSNEYLCVDTTRRRMEDQLELRCYNFAKNDHWRFRCMGNTRTTDSFVHFTPWQEMVSWN</sequence>
<organism evidence="2 3">
    <name type="scientific">Clytia hemisphaerica</name>
    <dbReference type="NCBI Taxonomy" id="252671"/>
    <lineage>
        <taxon>Eukaryota</taxon>
        <taxon>Metazoa</taxon>
        <taxon>Cnidaria</taxon>
        <taxon>Hydrozoa</taxon>
        <taxon>Hydroidolina</taxon>
        <taxon>Leptothecata</taxon>
        <taxon>Obeliida</taxon>
        <taxon>Clytiidae</taxon>
        <taxon>Clytia</taxon>
    </lineage>
</organism>
<dbReference type="EnsemblMetazoa" id="CLYHEMT018162.1">
    <property type="protein sequence ID" value="CLYHEMP018162.1"/>
    <property type="gene ID" value="CLYHEMG018162"/>
</dbReference>
<dbReference type="GO" id="GO:0005737">
    <property type="term" value="C:cytoplasm"/>
    <property type="evidence" value="ECO:0007669"/>
    <property type="project" value="TreeGrafter"/>
</dbReference>
<dbReference type="SUPFAM" id="SSF50370">
    <property type="entry name" value="Ricin B-like lectins"/>
    <property type="match status" value="1"/>
</dbReference>
<dbReference type="SMART" id="SM00458">
    <property type="entry name" value="RICIN"/>
    <property type="match status" value="1"/>
</dbReference>
<name>A0A7M5X565_9CNID</name>
<dbReference type="PANTHER" id="PTHR36542">
    <property type="entry name" value="GIG2-LIKE PROTEIN DRED-RELATED"/>
    <property type="match status" value="1"/>
</dbReference>
<dbReference type="PANTHER" id="PTHR36542:SF6">
    <property type="entry name" value="GIG2-LIKE PROTEIN DREP"/>
    <property type="match status" value="1"/>
</dbReference>
<dbReference type="InterPro" id="IPR000772">
    <property type="entry name" value="Ricin_B_lectin"/>
</dbReference>
<dbReference type="EnsemblMetazoa" id="CLYHEMT018162.3">
    <property type="protein sequence ID" value="CLYHEMP018162.3"/>
    <property type="gene ID" value="CLYHEMG018162"/>
</dbReference>
<dbReference type="SUPFAM" id="SSF56399">
    <property type="entry name" value="ADP-ribosylation"/>
    <property type="match status" value="1"/>
</dbReference>
<feature type="domain" description="Ricin B lectin" evidence="1">
    <location>
        <begin position="176"/>
        <end position="303"/>
    </location>
</feature>
<dbReference type="InterPro" id="IPR035992">
    <property type="entry name" value="Ricin_B-like_lectins"/>
</dbReference>
<dbReference type="EnsemblMetazoa" id="CLYHEMT018162.4">
    <property type="protein sequence ID" value="CLYHEMP018162.4"/>
    <property type="gene ID" value="CLYHEMG018162"/>
</dbReference>
<dbReference type="PROSITE" id="PS50231">
    <property type="entry name" value="RICIN_B_LECTIN"/>
    <property type="match status" value="1"/>
</dbReference>
<accession>A0A7M5X565</accession>
<dbReference type="EnsemblMetazoa" id="CLYHEMT018162.2">
    <property type="protein sequence ID" value="CLYHEMP018162.2"/>
    <property type="gene ID" value="CLYHEMG018162"/>
</dbReference>
<protein>
    <recommendedName>
        <fullName evidence="1">Ricin B lectin domain-containing protein</fullName>
    </recommendedName>
</protein>
<dbReference type="Pfam" id="PF00652">
    <property type="entry name" value="Ricin_B_lectin"/>
    <property type="match status" value="1"/>
</dbReference>
<evidence type="ECO:0000259" key="1">
    <source>
        <dbReference type="SMART" id="SM00458"/>
    </source>
</evidence>
<dbReference type="Proteomes" id="UP000594262">
    <property type="component" value="Unplaced"/>
</dbReference>
<evidence type="ECO:0000313" key="2">
    <source>
        <dbReference type="EnsemblMetazoa" id="CLYHEMP018162.4"/>
    </source>
</evidence>
<dbReference type="Gene3D" id="3.90.175.10">
    <property type="entry name" value="Diphtheria Toxin, domain 1"/>
    <property type="match status" value="1"/>
</dbReference>
<dbReference type="AlphaFoldDB" id="A0A7M5X565"/>